<dbReference type="GO" id="GO:0000774">
    <property type="term" value="F:adenyl-nucleotide exchange factor activity"/>
    <property type="evidence" value="ECO:0000318"/>
    <property type="project" value="GO_Central"/>
</dbReference>
<evidence type="ECO:0000259" key="3">
    <source>
        <dbReference type="PROSITE" id="PS50053"/>
    </source>
</evidence>
<dbReference type="GO" id="GO:0050821">
    <property type="term" value="P:protein stabilization"/>
    <property type="evidence" value="ECO:0000318"/>
    <property type="project" value="GO_Central"/>
</dbReference>
<dbReference type="GO" id="GO:0005737">
    <property type="term" value="C:cytoplasm"/>
    <property type="evidence" value="ECO:0000318"/>
    <property type="project" value="GO_Central"/>
</dbReference>
<dbReference type="OrthoDB" id="417450at2759"/>
<dbReference type="InterPro" id="IPR036533">
    <property type="entry name" value="BAG_dom_sf"/>
</dbReference>
<dbReference type="SMR" id="A0A1S4CTF1"/>
<dbReference type="PANTHER" id="PTHR12329:SF17">
    <property type="entry name" value="OS04G0619900 PROTEIN"/>
    <property type="match status" value="1"/>
</dbReference>
<keyword evidence="2" id="KW-0175">Coiled coil</keyword>
<dbReference type="Gene3D" id="3.10.20.90">
    <property type="entry name" value="Phosphatidylinositol 3-kinase Catalytic Subunit, Chain A, domain 1"/>
    <property type="match status" value="1"/>
</dbReference>
<proteinExistence type="predicted"/>
<accession>A0A1S4CTF1</accession>
<dbReference type="GeneID" id="107822369"/>
<organism evidence="4 5">
    <name type="scientific">Nicotiana tabacum</name>
    <name type="common">Common tobacco</name>
    <dbReference type="NCBI Taxonomy" id="4097"/>
    <lineage>
        <taxon>Eukaryota</taxon>
        <taxon>Viridiplantae</taxon>
        <taxon>Streptophyta</taxon>
        <taxon>Embryophyta</taxon>
        <taxon>Tracheophyta</taxon>
        <taxon>Spermatophyta</taxon>
        <taxon>Magnoliopsida</taxon>
        <taxon>eudicotyledons</taxon>
        <taxon>Gunneridae</taxon>
        <taxon>Pentapetalae</taxon>
        <taxon>asterids</taxon>
        <taxon>lamiids</taxon>
        <taxon>Solanales</taxon>
        <taxon>Solanaceae</taxon>
        <taxon>Nicotianoideae</taxon>
        <taxon>Nicotianeae</taxon>
        <taxon>Nicotiana</taxon>
    </lineage>
</organism>
<dbReference type="OMA" id="AKIQTAH"/>
<reference evidence="5" key="2">
    <citation type="submission" date="2025-08" db="UniProtKB">
        <authorList>
            <consortium name="RefSeq"/>
        </authorList>
    </citation>
    <scope>IDENTIFICATION</scope>
    <source>
        <tissue evidence="5">Leaf</tissue>
    </source>
</reference>
<evidence type="ECO:0000313" key="4">
    <source>
        <dbReference type="Proteomes" id="UP000790787"/>
    </source>
</evidence>
<dbReference type="Pfam" id="PF02179">
    <property type="entry name" value="BAG"/>
    <property type="match status" value="1"/>
</dbReference>
<dbReference type="InterPro" id="IPR000626">
    <property type="entry name" value="Ubiquitin-like_dom"/>
</dbReference>
<dbReference type="SUPFAM" id="SSF54236">
    <property type="entry name" value="Ubiquitin-like"/>
    <property type="match status" value="1"/>
</dbReference>
<dbReference type="PANTHER" id="PTHR12329">
    <property type="entry name" value="BCL2-ASSOCIATED ATHANOGENE"/>
    <property type="match status" value="1"/>
</dbReference>
<dbReference type="InterPro" id="IPR003103">
    <property type="entry name" value="BAG_domain"/>
</dbReference>
<dbReference type="RefSeq" id="XP_016504391.1">
    <property type="nucleotide sequence ID" value="XM_016648905.1"/>
</dbReference>
<keyword evidence="1" id="KW-0143">Chaperone</keyword>
<feature type="coiled-coil region" evidence="2">
    <location>
        <begin position="171"/>
        <end position="198"/>
    </location>
</feature>
<dbReference type="SUPFAM" id="SSF63491">
    <property type="entry name" value="BAG domain"/>
    <property type="match status" value="1"/>
</dbReference>
<dbReference type="Proteomes" id="UP000790787">
    <property type="component" value="Chromosome 15"/>
</dbReference>
<name>A0A1S4CTF1_TOBAC</name>
<dbReference type="RefSeq" id="XP_016504391.1">
    <property type="nucleotide sequence ID" value="XM_016648905.2"/>
</dbReference>
<reference evidence="4" key="1">
    <citation type="journal article" date="2014" name="Nat. Commun.">
        <title>The tobacco genome sequence and its comparison with those of tomato and potato.</title>
        <authorList>
            <person name="Sierro N."/>
            <person name="Battey J.N."/>
            <person name="Ouadi S."/>
            <person name="Bakaher N."/>
            <person name="Bovet L."/>
            <person name="Willig A."/>
            <person name="Goepfert S."/>
            <person name="Peitsch M.C."/>
            <person name="Ivanov N.V."/>
        </authorList>
    </citation>
    <scope>NUCLEOTIDE SEQUENCE [LARGE SCALE GENOMIC DNA]</scope>
</reference>
<dbReference type="PaxDb" id="4097-A0A1S4CTF1"/>
<dbReference type="SMART" id="SM00213">
    <property type="entry name" value="UBQ"/>
    <property type="match status" value="1"/>
</dbReference>
<dbReference type="Pfam" id="PF00240">
    <property type="entry name" value="ubiquitin"/>
    <property type="match status" value="1"/>
</dbReference>
<dbReference type="AlphaFoldDB" id="A0A1S4CTF1"/>
<gene>
    <name evidence="5" type="primary">LOC107822369</name>
</gene>
<protein>
    <submittedName>
        <fullName evidence="5">BAG family molecular chaperone regulator 3</fullName>
    </submittedName>
</protein>
<dbReference type="Gene3D" id="1.20.58.120">
    <property type="entry name" value="BAG domain"/>
    <property type="match status" value="1"/>
</dbReference>
<evidence type="ECO:0000313" key="5">
    <source>
        <dbReference type="RefSeq" id="XP_016504391.1"/>
    </source>
</evidence>
<dbReference type="InterPro" id="IPR039773">
    <property type="entry name" value="BAG_chaperone_regulator"/>
</dbReference>
<dbReference type="GO" id="GO:0051087">
    <property type="term" value="F:protein-folding chaperone binding"/>
    <property type="evidence" value="ECO:0000318"/>
    <property type="project" value="GO_Central"/>
</dbReference>
<dbReference type="KEGG" id="nta:107822369"/>
<sequence length="286" mass="32031">MSVDSGGIVSLYNFPVIFSPVTVAGEGKKMMKRKLKFNGRKADRTTSTAAAAVKEEVIEWEMRPGGMLVQRRSDNSDVPITLNLRIRVAYAAARYEISVNPHATFGELKKLLTEETGLQPGEQRLIMRGKERENGEYLDMCGVKDRSKVILIEDPESKEKRFMQMRKNAKIQAAHRLINDVSAEIDKLAEQISAIEKSNGNGKKVAELQITTLIEMLMRQAVKLDNISVEGDASAQKNLQGQRVQKCVETLDVLKIANAKIKPVIVTTKWETFDPPPATTNWELFD</sequence>
<feature type="domain" description="Ubiquitin-like" evidence="3">
    <location>
        <begin position="82"/>
        <end position="152"/>
    </location>
</feature>
<dbReference type="PROSITE" id="PS50053">
    <property type="entry name" value="UBIQUITIN_2"/>
    <property type="match status" value="1"/>
</dbReference>
<dbReference type="STRING" id="4097.A0A1S4CTF1"/>
<dbReference type="InterPro" id="IPR029071">
    <property type="entry name" value="Ubiquitin-like_domsf"/>
</dbReference>
<evidence type="ECO:0000256" key="1">
    <source>
        <dbReference type="ARBA" id="ARBA00023186"/>
    </source>
</evidence>
<keyword evidence="4" id="KW-1185">Reference proteome</keyword>
<evidence type="ECO:0000256" key="2">
    <source>
        <dbReference type="SAM" id="Coils"/>
    </source>
</evidence>